<reference evidence="2 3" key="1">
    <citation type="submission" date="2023-05" db="EMBL/GenBank/DDBJ databases">
        <title>A 100% complete, gapless, phased diploid assembly of the Scenedesmus obliquus UTEX 3031 genome.</title>
        <authorList>
            <person name="Biondi T.C."/>
            <person name="Hanschen E.R."/>
            <person name="Kwon T."/>
            <person name="Eng W."/>
            <person name="Kruse C.P.S."/>
            <person name="Koehler S.I."/>
            <person name="Kunde Y."/>
            <person name="Gleasner C.D."/>
            <person name="You Mak K.T."/>
            <person name="Polle J."/>
            <person name="Hovde B.T."/>
            <person name="Starkenburg S.R."/>
        </authorList>
    </citation>
    <scope>NUCLEOTIDE SEQUENCE [LARGE SCALE GENOMIC DNA]</scope>
    <source>
        <strain evidence="2 3">DOE0152z</strain>
    </source>
</reference>
<dbReference type="Proteomes" id="UP001244341">
    <property type="component" value="Chromosome 6b"/>
</dbReference>
<accession>A0ABY8U1D3</accession>
<proteinExistence type="predicted"/>
<dbReference type="EMBL" id="CP126213">
    <property type="protein sequence ID" value="WIA15194.1"/>
    <property type="molecule type" value="Genomic_DNA"/>
</dbReference>
<evidence type="ECO:0000313" key="3">
    <source>
        <dbReference type="Proteomes" id="UP001244341"/>
    </source>
</evidence>
<name>A0ABY8U1D3_TETOB</name>
<evidence type="ECO:0000256" key="1">
    <source>
        <dbReference type="SAM" id="MobiDB-lite"/>
    </source>
</evidence>
<keyword evidence="3" id="KW-1185">Reference proteome</keyword>
<organism evidence="2 3">
    <name type="scientific">Tetradesmus obliquus</name>
    <name type="common">Green alga</name>
    <name type="synonym">Acutodesmus obliquus</name>
    <dbReference type="NCBI Taxonomy" id="3088"/>
    <lineage>
        <taxon>Eukaryota</taxon>
        <taxon>Viridiplantae</taxon>
        <taxon>Chlorophyta</taxon>
        <taxon>core chlorophytes</taxon>
        <taxon>Chlorophyceae</taxon>
        <taxon>CS clade</taxon>
        <taxon>Sphaeropleales</taxon>
        <taxon>Scenedesmaceae</taxon>
        <taxon>Tetradesmus</taxon>
    </lineage>
</organism>
<sequence>MESTSANGREVSSRLPSFMQQLLGKRPKGTECDTIEFRKSLLTMIKEMPFVGLFGDIKGQTKFEASGMTVAPQGGRDWLWIVFDNLLAIGRVDEHFEFRDKRNQLVGETGEDSQFEGLTYVASTGHFFAVEELYDEEAHAMEPYTHEIEMSADGSTYTTIQRCPVHYAFEHENKGFEGLHYHEDAHGHKYLLGLCEGNFCKGGAEGRETGNGRIIVSQFNGKSGEGACGWDVVKELAIPPAADFMDYSGMAFRGSKTAIVSQENSAMWVGEFDFEALEFTSEGQVFNFPRDNHCDMIFCNVEGVQWLDDVRVVIASDKAKKDQPFRCVDHEQRVSIFALPEGSKDGPEPSRASVEKSNNIQIDSQQLQQVDEGGEDGEVDVVVEEGLTVHSFFEEDGAEQELVAAV</sequence>
<protein>
    <submittedName>
        <fullName evidence="2">Uncharacterized protein</fullName>
    </submittedName>
</protein>
<feature type="region of interest" description="Disordered" evidence="1">
    <location>
        <begin position="340"/>
        <end position="359"/>
    </location>
</feature>
<gene>
    <name evidence="2" type="ORF">OEZ85_001875</name>
</gene>
<evidence type="ECO:0000313" key="2">
    <source>
        <dbReference type="EMBL" id="WIA15194.1"/>
    </source>
</evidence>